<evidence type="ECO:0000313" key="14">
    <source>
        <dbReference type="EMBL" id="MCW0482446.1"/>
    </source>
</evidence>
<keyword evidence="6 13" id="KW-0349">Heme</keyword>
<proteinExistence type="inferred from homology"/>
<feature type="transmembrane region" description="Helical" evidence="13">
    <location>
        <begin position="479"/>
        <end position="503"/>
    </location>
</feature>
<accession>A0AA42C891</accession>
<dbReference type="GO" id="GO:0019646">
    <property type="term" value="P:aerobic electron transport chain"/>
    <property type="evidence" value="ECO:0007669"/>
    <property type="project" value="InterPro"/>
</dbReference>
<evidence type="ECO:0000256" key="2">
    <source>
        <dbReference type="ARBA" id="ARBA00009819"/>
    </source>
</evidence>
<keyword evidence="8 13" id="KW-0479">Metal-binding</keyword>
<feature type="transmembrane region" description="Helical" evidence="13">
    <location>
        <begin position="402"/>
        <end position="425"/>
    </location>
</feature>
<dbReference type="InterPro" id="IPR002585">
    <property type="entry name" value="Cyt-d_ubiquinol_oxidase_su_1"/>
</dbReference>
<keyword evidence="4 13" id="KW-1003">Cell membrane</keyword>
<evidence type="ECO:0000313" key="15">
    <source>
        <dbReference type="Proteomes" id="UP001163821"/>
    </source>
</evidence>
<dbReference type="Pfam" id="PF01654">
    <property type="entry name" value="Cyt_bd_oxida_I"/>
    <property type="match status" value="1"/>
</dbReference>
<evidence type="ECO:0000256" key="9">
    <source>
        <dbReference type="ARBA" id="ARBA00022982"/>
    </source>
</evidence>
<feature type="transmembrane region" description="Helical" evidence="13">
    <location>
        <begin position="437"/>
        <end position="459"/>
    </location>
</feature>
<comment type="similarity">
    <text evidence="2 13">Belongs to the cytochrome ubiquinol oxidase subunit 1 family.</text>
</comment>
<dbReference type="Proteomes" id="UP001163821">
    <property type="component" value="Unassembled WGS sequence"/>
</dbReference>
<dbReference type="GO" id="GO:0009055">
    <property type="term" value="F:electron transfer activity"/>
    <property type="evidence" value="ECO:0007669"/>
    <property type="project" value="UniProtKB-UniRule"/>
</dbReference>
<evidence type="ECO:0000256" key="1">
    <source>
        <dbReference type="ARBA" id="ARBA00004429"/>
    </source>
</evidence>
<keyword evidence="7 13" id="KW-0812">Transmembrane</keyword>
<keyword evidence="12 13" id="KW-0472">Membrane</keyword>
<keyword evidence="11 13" id="KW-0408">Iron</keyword>
<evidence type="ECO:0000256" key="7">
    <source>
        <dbReference type="ARBA" id="ARBA00022692"/>
    </source>
</evidence>
<feature type="transmembrane region" description="Helical" evidence="13">
    <location>
        <begin position="22"/>
        <end position="46"/>
    </location>
</feature>
<keyword evidence="15" id="KW-1185">Reference proteome</keyword>
<dbReference type="EMBL" id="JAPAAF010000006">
    <property type="protein sequence ID" value="MCW0482446.1"/>
    <property type="molecule type" value="Genomic_DNA"/>
</dbReference>
<comment type="caution">
    <text evidence="14">The sequence shown here is derived from an EMBL/GenBank/DDBJ whole genome shotgun (WGS) entry which is preliminary data.</text>
</comment>
<evidence type="ECO:0000256" key="4">
    <source>
        <dbReference type="ARBA" id="ARBA00022475"/>
    </source>
</evidence>
<sequence length="525" mass="59102">MLESIDLSLVNWSRAQFALTAMYHWIFVPLTLGITFIIAFMETIYVKTGNPEWKKITKFWMTLFGINFAIGVATGIILEFEFGTNWSNYSWFVGDIFGAPLAIEGILAFFMESTFIAIMFFGWNKVSKKVHLLATWLTAIGANLSALWILVANAWMQMPVGMQFNPETARNEMVSFWDVLFSPMAVDKFLHTTSSGFVLAAIFVIGISAWFLLKRREIVFARKSIAIAAVFGFVSSIYLVFTGDSSARNVAQNQPMKFAAFEGLYNGSEGAGLIALGLMSTTDTDPSNENLMDFNMKIEIPNVLSYMAYMDWNAFVPGVNDLIRGNEKYGIMAATEKMERGRVAIEKLKEFKEAKKSGDEALAASLKTEFMSPDFQENYFKYFGYGYISDPNMLIPNVALSFYSFHLMVGLGMYFILFFILAFLFVVKGTLDRRRGFLRLAIWTIPMAYIASQAGWIVAEVGRQPWVIQDLMPTLAAVTKISTSAVQVTFWLFAAIFTILLIAEIKIMLRQIKIGPKINEEGGHN</sequence>
<feature type="transmembrane region" description="Helical" evidence="13">
    <location>
        <begin position="98"/>
        <end position="121"/>
    </location>
</feature>
<organism evidence="14 15">
    <name type="scientific">Gaoshiqia sediminis</name>
    <dbReference type="NCBI Taxonomy" id="2986998"/>
    <lineage>
        <taxon>Bacteria</taxon>
        <taxon>Pseudomonadati</taxon>
        <taxon>Bacteroidota</taxon>
        <taxon>Bacteroidia</taxon>
        <taxon>Marinilabiliales</taxon>
        <taxon>Prolixibacteraceae</taxon>
        <taxon>Gaoshiqia</taxon>
    </lineage>
</organism>
<keyword evidence="9 13" id="KW-0249">Electron transport</keyword>
<evidence type="ECO:0000256" key="13">
    <source>
        <dbReference type="PIRNR" id="PIRNR006446"/>
    </source>
</evidence>
<keyword evidence="3 13" id="KW-0813">Transport</keyword>
<evidence type="ECO:0000256" key="6">
    <source>
        <dbReference type="ARBA" id="ARBA00022617"/>
    </source>
</evidence>
<comment type="subcellular location">
    <subcellularLocation>
        <location evidence="1">Cell inner membrane</location>
        <topology evidence="1">Multi-pass membrane protein</topology>
    </subcellularLocation>
</comment>
<dbReference type="GO" id="GO:0020037">
    <property type="term" value="F:heme binding"/>
    <property type="evidence" value="ECO:0007669"/>
    <property type="project" value="TreeGrafter"/>
</dbReference>
<dbReference type="GO" id="GO:0005886">
    <property type="term" value="C:plasma membrane"/>
    <property type="evidence" value="ECO:0007669"/>
    <property type="project" value="UniProtKB-SubCell"/>
</dbReference>
<protein>
    <submittedName>
        <fullName evidence="14">Cytochrome ubiquinol oxidase subunit I</fullName>
    </submittedName>
</protein>
<dbReference type="RefSeq" id="WP_282591049.1">
    <property type="nucleotide sequence ID" value="NZ_JAPAAF010000006.1"/>
</dbReference>
<reference evidence="14" key="1">
    <citation type="submission" date="2022-10" db="EMBL/GenBank/DDBJ databases">
        <title>Gaoshiqiia sediminis gen. nov., sp. nov., isolated from coastal sediment.</title>
        <authorList>
            <person name="Yu W.X."/>
            <person name="Mu D.S."/>
            <person name="Du J.Z."/>
            <person name="Liang Y.Q."/>
        </authorList>
    </citation>
    <scope>NUCLEOTIDE SEQUENCE</scope>
    <source>
        <strain evidence="14">A06</strain>
    </source>
</reference>
<gene>
    <name evidence="14" type="ORF">N2K84_06870</name>
</gene>
<dbReference type="GO" id="GO:0070069">
    <property type="term" value="C:cytochrome complex"/>
    <property type="evidence" value="ECO:0007669"/>
    <property type="project" value="UniProtKB-UniRule"/>
</dbReference>
<feature type="transmembrane region" description="Helical" evidence="13">
    <location>
        <begin position="189"/>
        <end position="213"/>
    </location>
</feature>
<dbReference type="PANTHER" id="PTHR30365">
    <property type="entry name" value="CYTOCHROME D UBIQUINOL OXIDASE"/>
    <property type="match status" value="1"/>
</dbReference>
<dbReference type="PIRSF" id="PIRSF006446">
    <property type="entry name" value="Cyt_quinol_oxidase_1"/>
    <property type="match status" value="1"/>
</dbReference>
<feature type="transmembrane region" description="Helical" evidence="13">
    <location>
        <begin position="133"/>
        <end position="156"/>
    </location>
</feature>
<evidence type="ECO:0000256" key="10">
    <source>
        <dbReference type="ARBA" id="ARBA00022989"/>
    </source>
</evidence>
<evidence type="ECO:0000256" key="3">
    <source>
        <dbReference type="ARBA" id="ARBA00022448"/>
    </source>
</evidence>
<dbReference type="AlphaFoldDB" id="A0AA42C891"/>
<feature type="transmembrane region" description="Helical" evidence="13">
    <location>
        <begin position="58"/>
        <end position="78"/>
    </location>
</feature>
<name>A0AA42C891_9BACT</name>
<evidence type="ECO:0000256" key="12">
    <source>
        <dbReference type="ARBA" id="ARBA00023136"/>
    </source>
</evidence>
<evidence type="ECO:0000256" key="5">
    <source>
        <dbReference type="ARBA" id="ARBA00022519"/>
    </source>
</evidence>
<dbReference type="GO" id="GO:0016682">
    <property type="term" value="F:oxidoreductase activity, acting on diphenols and related substances as donors, oxygen as acceptor"/>
    <property type="evidence" value="ECO:0007669"/>
    <property type="project" value="TreeGrafter"/>
</dbReference>
<dbReference type="GO" id="GO:0046872">
    <property type="term" value="F:metal ion binding"/>
    <property type="evidence" value="ECO:0007669"/>
    <property type="project" value="UniProtKB-UniRule"/>
</dbReference>
<dbReference type="PANTHER" id="PTHR30365:SF0">
    <property type="entry name" value="CYTOCHROME BD-I UBIQUINOL OXIDASE SUBUNIT 1"/>
    <property type="match status" value="1"/>
</dbReference>
<evidence type="ECO:0000256" key="11">
    <source>
        <dbReference type="ARBA" id="ARBA00023004"/>
    </source>
</evidence>
<keyword evidence="10 13" id="KW-1133">Transmembrane helix</keyword>
<evidence type="ECO:0000256" key="8">
    <source>
        <dbReference type="ARBA" id="ARBA00022723"/>
    </source>
</evidence>
<keyword evidence="5" id="KW-0997">Cell inner membrane</keyword>
<feature type="transmembrane region" description="Helical" evidence="13">
    <location>
        <begin position="225"/>
        <end position="241"/>
    </location>
</feature>